<feature type="domain" description="EAL" evidence="3">
    <location>
        <begin position="592"/>
        <end position="846"/>
    </location>
</feature>
<name>A0ABX7YV18_9GAMM</name>
<dbReference type="InterPro" id="IPR001633">
    <property type="entry name" value="EAL_dom"/>
</dbReference>
<dbReference type="CDD" id="cd01948">
    <property type="entry name" value="EAL"/>
    <property type="match status" value="1"/>
</dbReference>
<dbReference type="InterPro" id="IPR035919">
    <property type="entry name" value="EAL_sf"/>
</dbReference>
<keyword evidence="1" id="KW-1133">Transmembrane helix</keyword>
<dbReference type="SMART" id="SM00091">
    <property type="entry name" value="PAS"/>
    <property type="match status" value="1"/>
</dbReference>
<dbReference type="Gene3D" id="3.30.70.270">
    <property type="match status" value="1"/>
</dbReference>
<dbReference type="SUPFAM" id="SSF55785">
    <property type="entry name" value="PYP-like sensor domain (PAS domain)"/>
    <property type="match status" value="1"/>
</dbReference>
<protein>
    <submittedName>
        <fullName evidence="5">EAL domain-containing protein</fullName>
    </submittedName>
</protein>
<dbReference type="SMART" id="SM00267">
    <property type="entry name" value="GGDEF"/>
    <property type="match status" value="1"/>
</dbReference>
<keyword evidence="1" id="KW-0812">Transmembrane</keyword>
<reference evidence="5 6" key="1">
    <citation type="submission" date="2021-04" db="EMBL/GenBank/DDBJ databases">
        <title>Novel species identification of genus Shewanella.</title>
        <authorList>
            <person name="Liu G."/>
        </authorList>
    </citation>
    <scope>NUCLEOTIDE SEQUENCE [LARGE SCALE GENOMIC DNA]</scope>
    <source>
        <strain evidence="5 6">FJAT-54481</strain>
    </source>
</reference>
<evidence type="ECO:0000259" key="3">
    <source>
        <dbReference type="PROSITE" id="PS50883"/>
    </source>
</evidence>
<feature type="transmembrane region" description="Helical" evidence="1">
    <location>
        <begin position="7"/>
        <end position="30"/>
    </location>
</feature>
<dbReference type="Gene3D" id="3.20.20.450">
    <property type="entry name" value="EAL domain"/>
    <property type="match status" value="1"/>
</dbReference>
<feature type="domain" description="PAS" evidence="2">
    <location>
        <begin position="297"/>
        <end position="340"/>
    </location>
</feature>
<dbReference type="NCBIfam" id="TIGR00254">
    <property type="entry name" value="GGDEF"/>
    <property type="match status" value="1"/>
</dbReference>
<evidence type="ECO:0000313" key="5">
    <source>
        <dbReference type="EMBL" id="QUN06166.1"/>
    </source>
</evidence>
<dbReference type="Gene3D" id="3.30.450.20">
    <property type="entry name" value="PAS domain"/>
    <property type="match status" value="1"/>
</dbReference>
<dbReference type="Pfam" id="PF00990">
    <property type="entry name" value="GGDEF"/>
    <property type="match status" value="1"/>
</dbReference>
<keyword evidence="1" id="KW-0472">Membrane</keyword>
<dbReference type="InterPro" id="IPR013656">
    <property type="entry name" value="PAS_4"/>
</dbReference>
<dbReference type="InterPro" id="IPR000160">
    <property type="entry name" value="GGDEF_dom"/>
</dbReference>
<evidence type="ECO:0000313" key="6">
    <source>
        <dbReference type="Proteomes" id="UP000679575"/>
    </source>
</evidence>
<dbReference type="SMART" id="SM00052">
    <property type="entry name" value="EAL"/>
    <property type="match status" value="1"/>
</dbReference>
<dbReference type="InterPro" id="IPR035965">
    <property type="entry name" value="PAS-like_dom_sf"/>
</dbReference>
<dbReference type="CDD" id="cd00130">
    <property type="entry name" value="PAS"/>
    <property type="match status" value="1"/>
</dbReference>
<dbReference type="Proteomes" id="UP000679575">
    <property type="component" value="Chromosome"/>
</dbReference>
<evidence type="ECO:0000259" key="4">
    <source>
        <dbReference type="PROSITE" id="PS50887"/>
    </source>
</evidence>
<dbReference type="InterPro" id="IPR052155">
    <property type="entry name" value="Biofilm_reg_signaling"/>
</dbReference>
<accession>A0ABX7YV18</accession>
<organism evidence="5 6">
    <name type="scientific">Shewanella yunxiaonensis</name>
    <dbReference type="NCBI Taxonomy" id="2829809"/>
    <lineage>
        <taxon>Bacteria</taxon>
        <taxon>Pseudomonadati</taxon>
        <taxon>Pseudomonadota</taxon>
        <taxon>Gammaproteobacteria</taxon>
        <taxon>Alteromonadales</taxon>
        <taxon>Shewanellaceae</taxon>
        <taxon>Shewanella</taxon>
    </lineage>
</organism>
<dbReference type="PANTHER" id="PTHR44757">
    <property type="entry name" value="DIGUANYLATE CYCLASE DGCP"/>
    <property type="match status" value="1"/>
</dbReference>
<evidence type="ECO:0000256" key="1">
    <source>
        <dbReference type="SAM" id="Phobius"/>
    </source>
</evidence>
<dbReference type="EMBL" id="CP073587">
    <property type="protein sequence ID" value="QUN06166.1"/>
    <property type="molecule type" value="Genomic_DNA"/>
</dbReference>
<dbReference type="InterPro" id="IPR043128">
    <property type="entry name" value="Rev_trsase/Diguanyl_cyclase"/>
</dbReference>
<dbReference type="NCBIfam" id="TIGR00229">
    <property type="entry name" value="sensory_box"/>
    <property type="match status" value="1"/>
</dbReference>
<evidence type="ECO:0000259" key="2">
    <source>
        <dbReference type="PROSITE" id="PS50112"/>
    </source>
</evidence>
<feature type="transmembrane region" description="Helical" evidence="1">
    <location>
        <begin position="223"/>
        <end position="244"/>
    </location>
</feature>
<sequence length="862" mass="96490">MYIGNRIRLFIGGFCIPALLVVTYCLNLWFQQGIAQHQQQMMQHELARIQQQISADLEQLQQLLTLYAPVYQQKEVQGAWQPLLAGHNISLFVEQHQQLDKLQGGSFPETHQLFTTLNNPAWLASESSGILLVDDQPVMLGYIRLPNGEVLIACRWLNDAYLAALEQTQVIHLRPLSAFSILPEATPHRLYQRLALPSLGNVPVVLELQLQPQLVAQMQWRSIPIVLLLLPCGLLIVALGYLWLRTKLLTPFSRLMDELAQIDPNTRIPARLSGKGGAEFRILADRINELLLRICRHKERSRITLESIAEAVLITDRHARIVYLNPQAEKLLGVNRRQALKATLGEMFDSANSLDAEIKQFMSSGGRQAEHRKMSLALSQPRILDRALSNLHDEEDEIIGSVIVLRDITDEEGLKLQLQKKADYDGTTALLNRNAFEERLPGFVAHASSLAICYLDLEQFKLINDNCGHDAGDQMLALVAKAIASQLDEQDLLARLGGDEFGVVLRDRSAVEVTRLLKQIVHQVHLQTIHHQGIHYRVGISVGIAFCQGEPIKASELLKDADIACIAAKRKGSNQIHIFDGRNQELAYERNAPQWALRITRAIEARELLLYFQPIRNLNGGSGRQRLEILLRIKGEQGRILPPAQFIAAAERFKLMPEVDREVIRMAFAWLAAHRTLCQQITMSINLSANSLGADGMLSYIADMQALYAIPSSCICFEITETSAIQNRQRAMEMLKAMRKLGFSLALDDFGSGFASYGYLRELPVDYVKIDGCFVRQLAVNARDYAIVKSIHDVCSTMGIETVAEFVESQAIIDKLSEIGVNYAQGYVIGRPIPLQQYSLPTAGLRLVTEPLAEPTAVAVSR</sequence>
<dbReference type="PROSITE" id="PS50883">
    <property type="entry name" value="EAL"/>
    <property type="match status" value="1"/>
</dbReference>
<proteinExistence type="predicted"/>
<dbReference type="SUPFAM" id="SSF141868">
    <property type="entry name" value="EAL domain-like"/>
    <property type="match status" value="1"/>
</dbReference>
<dbReference type="SUPFAM" id="SSF55073">
    <property type="entry name" value="Nucleotide cyclase"/>
    <property type="match status" value="1"/>
</dbReference>
<dbReference type="CDD" id="cd01949">
    <property type="entry name" value="GGDEF"/>
    <property type="match status" value="1"/>
</dbReference>
<dbReference type="InterPro" id="IPR000014">
    <property type="entry name" value="PAS"/>
</dbReference>
<dbReference type="RefSeq" id="WP_212595182.1">
    <property type="nucleotide sequence ID" value="NZ_CP073587.1"/>
</dbReference>
<dbReference type="PROSITE" id="PS50112">
    <property type="entry name" value="PAS"/>
    <property type="match status" value="1"/>
</dbReference>
<dbReference type="Pfam" id="PF08448">
    <property type="entry name" value="PAS_4"/>
    <property type="match status" value="1"/>
</dbReference>
<dbReference type="Pfam" id="PF00563">
    <property type="entry name" value="EAL"/>
    <property type="match status" value="1"/>
</dbReference>
<dbReference type="PROSITE" id="PS50887">
    <property type="entry name" value="GGDEF"/>
    <property type="match status" value="1"/>
</dbReference>
<dbReference type="PANTHER" id="PTHR44757:SF4">
    <property type="entry name" value="DIGUANYLATE CYCLASE DGCE-RELATED"/>
    <property type="match status" value="1"/>
</dbReference>
<gene>
    <name evidence="5" type="ORF">KDN34_01440</name>
</gene>
<feature type="domain" description="GGDEF" evidence="4">
    <location>
        <begin position="448"/>
        <end position="581"/>
    </location>
</feature>
<keyword evidence="6" id="KW-1185">Reference proteome</keyword>
<dbReference type="InterPro" id="IPR029787">
    <property type="entry name" value="Nucleotide_cyclase"/>
</dbReference>